<keyword evidence="7 9" id="KW-0627">Porphyrin biosynthesis</keyword>
<dbReference type="GO" id="GO:0046872">
    <property type="term" value="F:metal ion binding"/>
    <property type="evidence" value="ECO:0007669"/>
    <property type="project" value="UniProtKB-KW"/>
</dbReference>
<evidence type="ECO:0000256" key="1">
    <source>
        <dbReference type="ARBA" id="ARBA00007718"/>
    </source>
</evidence>
<dbReference type="PANTHER" id="PTHR11108">
    <property type="entry name" value="FERROCHELATASE"/>
    <property type="match status" value="1"/>
</dbReference>
<evidence type="ECO:0000313" key="12">
    <source>
        <dbReference type="Proteomes" id="UP000319897"/>
    </source>
</evidence>
<keyword evidence="6 9" id="KW-0456">Lyase</keyword>
<dbReference type="NCBIfam" id="TIGR00109">
    <property type="entry name" value="hemH"/>
    <property type="match status" value="1"/>
</dbReference>
<dbReference type="Pfam" id="PF00762">
    <property type="entry name" value="Ferrochelatase"/>
    <property type="match status" value="1"/>
</dbReference>
<dbReference type="InterPro" id="IPR019772">
    <property type="entry name" value="Ferrochelatase_AS"/>
</dbReference>
<dbReference type="AlphaFoldDB" id="A0A501XHN9"/>
<dbReference type="HAMAP" id="MF_00323">
    <property type="entry name" value="Ferrochelatase"/>
    <property type="match status" value="1"/>
</dbReference>
<comment type="caution">
    <text evidence="11">The sequence shown here is derived from an EMBL/GenBank/DDBJ whole genome shotgun (WGS) entry which is preliminary data.</text>
</comment>
<sequence length="329" mass="36378">MASGRTGLLLINLGSPDAPTEEAVRRYLDEFLSDRRVVEIPPLIWQPILKLFVLRTRPKISAANYAKIWDRQANESPLKVITRAQAAALEGAFGADVVVDWAMRYGTPSIGERLERLRAAGCERIFAAPLYPQYAGATTGTVEDELARELGRQGWKPALHVLPPYYDHPAYIAALKVSLERQLAALDFVPEAVLLSFHGLPKRSVERGDPYERHCRETARLLRLACGRSEAEMPLAYQSRFGRAEWLQPYAEPLLAEMARGGTRRVAVLTPGFAADCIETLEEIAIGARETFRAAGGEEFAALTCLNASDEGVAMLQQLLGEFQDSAIR</sequence>
<keyword evidence="5 9" id="KW-0350">Heme biosynthesis</keyword>
<comment type="catalytic activity">
    <reaction evidence="8">
        <text>Fe-coproporphyrin III + 2 H(+) = coproporphyrin III + Fe(2+)</text>
        <dbReference type="Rhea" id="RHEA:49572"/>
        <dbReference type="ChEBI" id="CHEBI:15378"/>
        <dbReference type="ChEBI" id="CHEBI:29033"/>
        <dbReference type="ChEBI" id="CHEBI:68438"/>
        <dbReference type="ChEBI" id="CHEBI:131725"/>
        <dbReference type="EC" id="4.99.1.9"/>
    </reaction>
    <physiologicalReaction direction="right-to-left" evidence="8">
        <dbReference type="Rhea" id="RHEA:49574"/>
    </physiologicalReaction>
</comment>
<comment type="similarity">
    <text evidence="1 9 10">Belongs to the ferrochelatase family.</text>
</comment>
<dbReference type="Gene3D" id="3.40.50.1400">
    <property type="match status" value="2"/>
</dbReference>
<comment type="pathway">
    <text evidence="9 10">Porphyrin-containing compound metabolism; protoheme biosynthesis; protoheme from protoporphyrin-IX: step 1/1.</text>
</comment>
<dbReference type="EMBL" id="VFSU01000028">
    <property type="protein sequence ID" value="TPE60158.1"/>
    <property type="molecule type" value="Genomic_DNA"/>
</dbReference>
<dbReference type="CDD" id="cd03411">
    <property type="entry name" value="Ferrochelatase_N"/>
    <property type="match status" value="1"/>
</dbReference>
<evidence type="ECO:0000313" key="11">
    <source>
        <dbReference type="EMBL" id="TPE60158.1"/>
    </source>
</evidence>
<feature type="binding site" evidence="9">
    <location>
        <position position="279"/>
    </location>
    <ligand>
        <name>Fe(2+)</name>
        <dbReference type="ChEBI" id="CHEBI:29033"/>
    </ligand>
</feature>
<evidence type="ECO:0000256" key="6">
    <source>
        <dbReference type="ARBA" id="ARBA00023239"/>
    </source>
</evidence>
<evidence type="ECO:0000256" key="8">
    <source>
        <dbReference type="ARBA" id="ARBA00024536"/>
    </source>
</evidence>
<comment type="function">
    <text evidence="9 10">Catalyzes the ferrous insertion into protoporphyrin IX.</text>
</comment>
<keyword evidence="4 9" id="KW-0408">Iron</keyword>
<evidence type="ECO:0000256" key="10">
    <source>
        <dbReference type="RuleBase" id="RU000607"/>
    </source>
</evidence>
<dbReference type="GO" id="GO:0005737">
    <property type="term" value="C:cytoplasm"/>
    <property type="evidence" value="ECO:0007669"/>
    <property type="project" value="UniProtKB-SubCell"/>
</dbReference>
<dbReference type="SUPFAM" id="SSF53800">
    <property type="entry name" value="Chelatase"/>
    <property type="match status" value="1"/>
</dbReference>
<keyword evidence="3 9" id="KW-0479">Metal-binding</keyword>
<dbReference type="PROSITE" id="PS00534">
    <property type="entry name" value="FERROCHELATASE"/>
    <property type="match status" value="1"/>
</dbReference>
<dbReference type="RefSeq" id="WP_140928684.1">
    <property type="nucleotide sequence ID" value="NZ_VFSU01000028.1"/>
</dbReference>
<evidence type="ECO:0000256" key="2">
    <source>
        <dbReference type="ARBA" id="ARBA00022490"/>
    </source>
</evidence>
<dbReference type="CDD" id="cd00419">
    <property type="entry name" value="Ferrochelatase_C"/>
    <property type="match status" value="1"/>
</dbReference>
<reference evidence="11 12" key="1">
    <citation type="submission" date="2019-06" db="EMBL/GenBank/DDBJ databases">
        <authorList>
            <person name="Lee I."/>
            <person name="Jang G.I."/>
            <person name="Hwang C.Y."/>
        </authorList>
    </citation>
    <scope>NUCLEOTIDE SEQUENCE [LARGE SCALE GENOMIC DNA]</scope>
    <source>
        <strain evidence="11 12">PAMC 28131</strain>
    </source>
</reference>
<name>A0A501XHN9_9SPHN</name>
<dbReference type="UniPathway" id="UPA00252">
    <property type="reaction ID" value="UER00325"/>
</dbReference>
<organism evidence="11 12">
    <name type="scientific">Sandaracinobacter neustonicus</name>
    <dbReference type="NCBI Taxonomy" id="1715348"/>
    <lineage>
        <taxon>Bacteria</taxon>
        <taxon>Pseudomonadati</taxon>
        <taxon>Pseudomonadota</taxon>
        <taxon>Alphaproteobacteria</taxon>
        <taxon>Sphingomonadales</taxon>
        <taxon>Sphingosinicellaceae</taxon>
        <taxon>Sandaracinobacter</taxon>
    </lineage>
</organism>
<feature type="binding site" evidence="9">
    <location>
        <position position="198"/>
    </location>
    <ligand>
        <name>Fe(2+)</name>
        <dbReference type="ChEBI" id="CHEBI:29033"/>
    </ligand>
</feature>
<evidence type="ECO:0000256" key="4">
    <source>
        <dbReference type="ARBA" id="ARBA00023004"/>
    </source>
</evidence>
<dbReference type="InterPro" id="IPR033659">
    <property type="entry name" value="Ferrochelatase_N"/>
</dbReference>
<dbReference type="EC" id="4.98.1.1" evidence="9 10"/>
<keyword evidence="12" id="KW-1185">Reference proteome</keyword>
<dbReference type="GO" id="GO:0004325">
    <property type="term" value="F:ferrochelatase activity"/>
    <property type="evidence" value="ECO:0007669"/>
    <property type="project" value="UniProtKB-UniRule"/>
</dbReference>
<evidence type="ECO:0000256" key="7">
    <source>
        <dbReference type="ARBA" id="ARBA00023244"/>
    </source>
</evidence>
<evidence type="ECO:0000256" key="9">
    <source>
        <dbReference type="HAMAP-Rule" id="MF_00323"/>
    </source>
</evidence>
<comment type="subcellular location">
    <subcellularLocation>
        <location evidence="9 10">Cytoplasm</location>
    </subcellularLocation>
</comment>
<protein>
    <recommendedName>
        <fullName evidence="9 10">Ferrochelatase</fullName>
        <ecNumber evidence="9 10">4.98.1.1</ecNumber>
    </recommendedName>
    <alternativeName>
        <fullName evidence="9">Heme synthase</fullName>
    </alternativeName>
    <alternativeName>
        <fullName evidence="9">Protoheme ferro-lyase</fullName>
    </alternativeName>
</protein>
<dbReference type="PANTHER" id="PTHR11108:SF1">
    <property type="entry name" value="FERROCHELATASE, MITOCHONDRIAL"/>
    <property type="match status" value="1"/>
</dbReference>
<dbReference type="GO" id="GO:0006783">
    <property type="term" value="P:heme biosynthetic process"/>
    <property type="evidence" value="ECO:0007669"/>
    <property type="project" value="UniProtKB-UniRule"/>
</dbReference>
<accession>A0A501XHN9</accession>
<dbReference type="InterPro" id="IPR001015">
    <property type="entry name" value="Ferrochelatase"/>
</dbReference>
<evidence type="ECO:0000256" key="3">
    <source>
        <dbReference type="ARBA" id="ARBA00022723"/>
    </source>
</evidence>
<dbReference type="OrthoDB" id="9809741at2"/>
<gene>
    <name evidence="9" type="primary">hemH</name>
    <name evidence="11" type="ORF">FJQ54_12165</name>
</gene>
<keyword evidence="2 9" id="KW-0963">Cytoplasm</keyword>
<dbReference type="Proteomes" id="UP000319897">
    <property type="component" value="Unassembled WGS sequence"/>
</dbReference>
<comment type="catalytic activity">
    <reaction evidence="9 10">
        <text>heme b + 2 H(+) = protoporphyrin IX + Fe(2+)</text>
        <dbReference type="Rhea" id="RHEA:22584"/>
        <dbReference type="ChEBI" id="CHEBI:15378"/>
        <dbReference type="ChEBI" id="CHEBI:29033"/>
        <dbReference type="ChEBI" id="CHEBI:57306"/>
        <dbReference type="ChEBI" id="CHEBI:60344"/>
        <dbReference type="EC" id="4.98.1.1"/>
    </reaction>
</comment>
<dbReference type="FunFam" id="3.40.50.1400:FF:000002">
    <property type="entry name" value="Ferrochelatase"/>
    <property type="match status" value="1"/>
</dbReference>
<proteinExistence type="inferred from homology"/>
<evidence type="ECO:0000256" key="5">
    <source>
        <dbReference type="ARBA" id="ARBA00023133"/>
    </source>
</evidence>
<dbReference type="InterPro" id="IPR033644">
    <property type="entry name" value="Ferrochelatase_C"/>
</dbReference>